<dbReference type="Pfam" id="PF11551">
    <property type="entry name" value="Omp28"/>
    <property type="match status" value="1"/>
</dbReference>
<dbReference type="AlphaFoldDB" id="A0A940DRV9"/>
<sequence length="376" mass="40910">MKITEFFTFITAGAVLFAACTSLTGDDEDTDGPGTPGATELTLSVSDMVIQADGKDAATFTVLSDGEPVTEGIRFYDGTTNTQIELPDMKFTTTETGSYSFWAAYGTSHTEVVTVTAIGFPVPELPDDPDPENTSFSRRVLLTQFTGTGCGYCPGMITLLRSLMAEEEYSSKTILTACHTYNSNDPAYLTDRLDQAMGVSNYPMVVADMYLAYNNYNNLSGLKAVIDEAYGRNDTKAGISARAELNGNTLVVLASVKAASTSEFRIGAWLLEDGIYGKQSNYESGIWTGDYDTHDNCIRIADSKVSNINFTGYSLGTIEEGETAEYAFVMTMEDGWVADNCRLVLFVTTIDEDARSYTVNNAVKCDINGEVPFQYE</sequence>
<protein>
    <submittedName>
        <fullName evidence="2">Omp28-related outer membrane protein</fullName>
    </submittedName>
</protein>
<reference evidence="2" key="2">
    <citation type="journal article" date="2021" name="PeerJ">
        <title>Extensive microbial diversity within the chicken gut microbiome revealed by metagenomics and culture.</title>
        <authorList>
            <person name="Gilroy R."/>
            <person name="Ravi A."/>
            <person name="Getino M."/>
            <person name="Pursley I."/>
            <person name="Horton D.L."/>
            <person name="Alikhan N.F."/>
            <person name="Baker D."/>
            <person name="Gharbi K."/>
            <person name="Hall N."/>
            <person name="Watson M."/>
            <person name="Adriaenssens E.M."/>
            <person name="Foster-Nyarko E."/>
            <person name="Jarju S."/>
            <person name="Secka A."/>
            <person name="Antonio M."/>
            <person name="Oren A."/>
            <person name="Chaudhuri R.R."/>
            <person name="La Ragione R."/>
            <person name="Hildebrand F."/>
            <person name="Pallen M.J."/>
        </authorList>
    </citation>
    <scope>NUCLEOTIDE SEQUENCE</scope>
    <source>
        <strain evidence="2">G3-8215</strain>
    </source>
</reference>
<dbReference type="InterPro" id="IPR013766">
    <property type="entry name" value="Thioredoxin_domain"/>
</dbReference>
<feature type="domain" description="Thioredoxin" evidence="1">
    <location>
        <begin position="116"/>
        <end position="261"/>
    </location>
</feature>
<accession>A0A940DRV9</accession>
<proteinExistence type="predicted"/>
<evidence type="ECO:0000259" key="1">
    <source>
        <dbReference type="PROSITE" id="PS51352"/>
    </source>
</evidence>
<comment type="caution">
    <text evidence="2">The sequence shown here is derived from an EMBL/GenBank/DDBJ whole genome shotgun (WGS) entry which is preliminary data.</text>
</comment>
<dbReference type="PROSITE" id="PS51352">
    <property type="entry name" value="THIOREDOXIN_2"/>
    <property type="match status" value="1"/>
</dbReference>
<evidence type="ECO:0000313" key="3">
    <source>
        <dbReference type="Proteomes" id="UP000725002"/>
    </source>
</evidence>
<dbReference type="InterPro" id="IPR021615">
    <property type="entry name" value="Omp28"/>
</dbReference>
<evidence type="ECO:0000313" key="2">
    <source>
        <dbReference type="EMBL" id="MBO8483912.1"/>
    </source>
</evidence>
<organism evidence="2 3">
    <name type="scientific">Candidatus Cryptobacteroides avicola</name>
    <dbReference type="NCBI Taxonomy" id="2840757"/>
    <lineage>
        <taxon>Bacteria</taxon>
        <taxon>Pseudomonadati</taxon>
        <taxon>Bacteroidota</taxon>
        <taxon>Bacteroidia</taxon>
        <taxon>Bacteroidales</taxon>
        <taxon>Candidatus Cryptobacteroides</taxon>
    </lineage>
</organism>
<dbReference type="EMBL" id="JADILV010000048">
    <property type="protein sequence ID" value="MBO8483912.1"/>
    <property type="molecule type" value="Genomic_DNA"/>
</dbReference>
<reference evidence="2" key="1">
    <citation type="submission" date="2020-10" db="EMBL/GenBank/DDBJ databases">
        <authorList>
            <person name="Gilroy R."/>
        </authorList>
    </citation>
    <scope>NUCLEOTIDE SEQUENCE</scope>
    <source>
        <strain evidence="2">G3-8215</strain>
    </source>
</reference>
<name>A0A940DRV9_9BACT</name>
<dbReference type="InterPro" id="IPR013783">
    <property type="entry name" value="Ig-like_fold"/>
</dbReference>
<dbReference type="Gene3D" id="2.60.40.10">
    <property type="entry name" value="Immunoglobulins"/>
    <property type="match status" value="1"/>
</dbReference>
<dbReference type="PROSITE" id="PS51257">
    <property type="entry name" value="PROKAR_LIPOPROTEIN"/>
    <property type="match status" value="1"/>
</dbReference>
<gene>
    <name evidence="2" type="ORF">IAB75_07350</name>
</gene>
<dbReference type="Proteomes" id="UP000725002">
    <property type="component" value="Unassembled WGS sequence"/>
</dbReference>